<sequence>MLKVAVAQAGSILFDIPRTLDRVETLCRKAAAQGAQLLVLPEAMVGGYPKGLSFGATVGNRTDEGRELFRRYMEAAIRCPGPETAQLESLAHELNLYLVSGAVERDGNTLYCISLVITPNGGVVAKHRKLMPTGSERLIWGFGGGDTMQVVQTEIGRIGMAICWENYMPLYRQHLYNQGVELWCAPTVDAREMWQTSMKHIAYEGRCFVLSACQQLATSDWPADLQEIGGEIHGRSLIVSPRGELLAGPVAEPDLLFAELDMDEIQRGKFDLDVAGHYSRPDVFRFEPRLD</sequence>
<evidence type="ECO:0000313" key="4">
    <source>
        <dbReference type="Proteomes" id="UP000321820"/>
    </source>
</evidence>
<dbReference type="PANTHER" id="PTHR46044:SF1">
    <property type="entry name" value="CN HYDROLASE DOMAIN-CONTAINING PROTEIN"/>
    <property type="match status" value="1"/>
</dbReference>
<gene>
    <name evidence="3" type="ORF">FTW19_24725</name>
</gene>
<protein>
    <submittedName>
        <fullName evidence="3">Carbon-nitrogen hydrolase family protein</fullName>
    </submittedName>
</protein>
<dbReference type="GO" id="GO:0016787">
    <property type="term" value="F:hydrolase activity"/>
    <property type="evidence" value="ECO:0007669"/>
    <property type="project" value="UniProtKB-KW"/>
</dbReference>
<name>A0A5B9EKN1_9BACT</name>
<evidence type="ECO:0000313" key="3">
    <source>
        <dbReference type="EMBL" id="QEE30921.1"/>
    </source>
</evidence>
<dbReference type="KEGG" id="talb:FTW19_24725"/>
<evidence type="ECO:0000256" key="1">
    <source>
        <dbReference type="ARBA" id="ARBA00008129"/>
    </source>
</evidence>
<dbReference type="InterPro" id="IPR003010">
    <property type="entry name" value="C-N_Hydrolase"/>
</dbReference>
<accession>A0A5B9EKN1</accession>
<dbReference type="Gene3D" id="3.60.110.10">
    <property type="entry name" value="Carbon-nitrogen hydrolase"/>
    <property type="match status" value="1"/>
</dbReference>
<dbReference type="InterPro" id="IPR036526">
    <property type="entry name" value="C-N_Hydrolase_sf"/>
</dbReference>
<dbReference type="PROSITE" id="PS50263">
    <property type="entry name" value="CN_HYDROLASE"/>
    <property type="match status" value="1"/>
</dbReference>
<dbReference type="AlphaFoldDB" id="A0A5B9EKN1"/>
<comment type="similarity">
    <text evidence="1">Belongs to the carbon-nitrogen hydrolase superfamily. Nitrilase family.</text>
</comment>
<dbReference type="SUPFAM" id="SSF56317">
    <property type="entry name" value="Carbon-nitrogen hydrolase"/>
    <property type="match status" value="1"/>
</dbReference>
<dbReference type="OrthoDB" id="9811121at2"/>
<proteinExistence type="inferred from homology"/>
<dbReference type="PANTHER" id="PTHR46044">
    <property type="entry name" value="NITRILASE"/>
    <property type="match status" value="1"/>
</dbReference>
<keyword evidence="3" id="KW-0378">Hydrolase</keyword>
<keyword evidence="4" id="KW-1185">Reference proteome</keyword>
<dbReference type="RefSeq" id="WP_147650216.1">
    <property type="nucleotide sequence ID" value="NZ_CP042806.1"/>
</dbReference>
<dbReference type="InterPro" id="IPR044149">
    <property type="entry name" value="Nitrilases_CHs"/>
</dbReference>
<reference evidence="3 4" key="1">
    <citation type="submission" date="2019-08" db="EMBL/GenBank/DDBJ databases">
        <title>Complete genome sequence of Terriglobus albidus strain ORNL.</title>
        <authorList>
            <person name="Podar M."/>
        </authorList>
    </citation>
    <scope>NUCLEOTIDE SEQUENCE [LARGE SCALE GENOMIC DNA]</scope>
    <source>
        <strain evidence="3 4">ORNL</strain>
    </source>
</reference>
<dbReference type="CDD" id="cd07564">
    <property type="entry name" value="nitrilases_CHs"/>
    <property type="match status" value="1"/>
</dbReference>
<organism evidence="3 4">
    <name type="scientific">Terriglobus albidus</name>
    <dbReference type="NCBI Taxonomy" id="1592106"/>
    <lineage>
        <taxon>Bacteria</taxon>
        <taxon>Pseudomonadati</taxon>
        <taxon>Acidobacteriota</taxon>
        <taxon>Terriglobia</taxon>
        <taxon>Terriglobales</taxon>
        <taxon>Acidobacteriaceae</taxon>
        <taxon>Terriglobus</taxon>
    </lineage>
</organism>
<dbReference type="Proteomes" id="UP000321820">
    <property type="component" value="Chromosome"/>
</dbReference>
<dbReference type="EMBL" id="CP042806">
    <property type="protein sequence ID" value="QEE30921.1"/>
    <property type="molecule type" value="Genomic_DNA"/>
</dbReference>
<evidence type="ECO:0000259" key="2">
    <source>
        <dbReference type="PROSITE" id="PS50263"/>
    </source>
</evidence>
<dbReference type="Pfam" id="PF00795">
    <property type="entry name" value="CN_hydrolase"/>
    <property type="match status" value="1"/>
</dbReference>
<feature type="domain" description="CN hydrolase" evidence="2">
    <location>
        <begin position="2"/>
        <end position="262"/>
    </location>
</feature>